<accession>A0A9W6LNM1</accession>
<dbReference type="InterPro" id="IPR037185">
    <property type="entry name" value="EmrE-like"/>
</dbReference>
<sequence>MCVSALGMALMAACVKMVGTDVSTFQKLFFRNIVNALVVLVSMSRMGISVMPKSKRSAKFIFYRSIVGLTGATCFFYAISNLPLADSNMLNKLSPFFVMIFACIFLKEKFHRIQIIPLLMVFTGAVLVIKPTFNVEIYPALIGFISAVFAGGAYTLIRYLRTMEEPNTIVFWFAVISFVFMFPPMMVTGFVVPDMKQLIFLIGSGVFATVGQVAISYAYKYAPANEVSIYQYLSIIFSALIGGVVLGEIPDIYSIFGGVFIMGAALINFYITNRVVAK</sequence>
<gene>
    <name evidence="7" type="ORF">PM10SUCC1_25480</name>
</gene>
<evidence type="ECO:0000256" key="1">
    <source>
        <dbReference type="ARBA" id="ARBA00004141"/>
    </source>
</evidence>
<keyword evidence="3 5" id="KW-1133">Transmembrane helix</keyword>
<evidence type="ECO:0000313" key="8">
    <source>
        <dbReference type="Proteomes" id="UP001144471"/>
    </source>
</evidence>
<dbReference type="GO" id="GO:0016020">
    <property type="term" value="C:membrane"/>
    <property type="evidence" value="ECO:0007669"/>
    <property type="project" value="UniProtKB-SubCell"/>
</dbReference>
<reference evidence="7" key="1">
    <citation type="submission" date="2022-12" db="EMBL/GenBank/DDBJ databases">
        <title>Reference genome sequencing for broad-spectrum identification of bacterial and archaeal isolates by mass spectrometry.</title>
        <authorList>
            <person name="Sekiguchi Y."/>
            <person name="Tourlousse D.M."/>
        </authorList>
    </citation>
    <scope>NUCLEOTIDE SEQUENCE</scope>
    <source>
        <strain evidence="7">10succ1</strain>
    </source>
</reference>
<name>A0A9W6LNM1_9FUSO</name>
<feature type="transmembrane region" description="Helical" evidence="5">
    <location>
        <begin position="169"/>
        <end position="192"/>
    </location>
</feature>
<feature type="transmembrane region" description="Helical" evidence="5">
    <location>
        <begin position="113"/>
        <end position="131"/>
    </location>
</feature>
<evidence type="ECO:0000256" key="5">
    <source>
        <dbReference type="SAM" id="Phobius"/>
    </source>
</evidence>
<feature type="transmembrane region" description="Helical" evidence="5">
    <location>
        <begin position="137"/>
        <end position="157"/>
    </location>
</feature>
<feature type="transmembrane region" description="Helical" evidence="5">
    <location>
        <begin position="229"/>
        <end position="246"/>
    </location>
</feature>
<feature type="transmembrane region" description="Helical" evidence="5">
    <location>
        <begin position="198"/>
        <end position="217"/>
    </location>
</feature>
<evidence type="ECO:0000256" key="4">
    <source>
        <dbReference type="ARBA" id="ARBA00023136"/>
    </source>
</evidence>
<dbReference type="EMBL" id="BSDY01000012">
    <property type="protein sequence ID" value="GLI57034.1"/>
    <property type="molecule type" value="Genomic_DNA"/>
</dbReference>
<dbReference type="Proteomes" id="UP001144471">
    <property type="component" value="Unassembled WGS sequence"/>
</dbReference>
<proteinExistence type="predicted"/>
<keyword evidence="8" id="KW-1185">Reference proteome</keyword>
<comment type="caution">
    <text evidence="7">The sequence shown here is derived from an EMBL/GenBank/DDBJ whole genome shotgun (WGS) entry which is preliminary data.</text>
</comment>
<evidence type="ECO:0000313" key="7">
    <source>
        <dbReference type="EMBL" id="GLI57034.1"/>
    </source>
</evidence>
<keyword evidence="4 5" id="KW-0472">Membrane</keyword>
<organism evidence="7 8">
    <name type="scientific">Propionigenium maris DSM 9537</name>
    <dbReference type="NCBI Taxonomy" id="1123000"/>
    <lineage>
        <taxon>Bacteria</taxon>
        <taxon>Fusobacteriati</taxon>
        <taxon>Fusobacteriota</taxon>
        <taxon>Fusobacteriia</taxon>
        <taxon>Fusobacteriales</taxon>
        <taxon>Fusobacteriaceae</taxon>
        <taxon>Propionigenium</taxon>
    </lineage>
</organism>
<feature type="transmembrane region" description="Helical" evidence="5">
    <location>
        <begin position="60"/>
        <end position="78"/>
    </location>
</feature>
<dbReference type="PANTHER" id="PTHR22911:SF6">
    <property type="entry name" value="SOLUTE CARRIER FAMILY 35 MEMBER G1"/>
    <property type="match status" value="1"/>
</dbReference>
<dbReference type="PANTHER" id="PTHR22911">
    <property type="entry name" value="ACYL-MALONYL CONDENSING ENZYME-RELATED"/>
    <property type="match status" value="1"/>
</dbReference>
<feature type="transmembrane region" description="Helical" evidence="5">
    <location>
        <begin position="29"/>
        <end position="48"/>
    </location>
</feature>
<feature type="domain" description="EamA" evidence="6">
    <location>
        <begin position="140"/>
        <end position="269"/>
    </location>
</feature>
<keyword evidence="2 5" id="KW-0812">Transmembrane</keyword>
<comment type="subcellular location">
    <subcellularLocation>
        <location evidence="1">Membrane</location>
        <topology evidence="1">Multi-pass membrane protein</topology>
    </subcellularLocation>
</comment>
<dbReference type="AlphaFoldDB" id="A0A9W6LNM1"/>
<protein>
    <submittedName>
        <fullName evidence="7">Membrane protein</fullName>
    </submittedName>
</protein>
<feature type="domain" description="EamA" evidence="6">
    <location>
        <begin position="2"/>
        <end position="129"/>
    </location>
</feature>
<dbReference type="Pfam" id="PF00892">
    <property type="entry name" value="EamA"/>
    <property type="match status" value="2"/>
</dbReference>
<evidence type="ECO:0000259" key="6">
    <source>
        <dbReference type="Pfam" id="PF00892"/>
    </source>
</evidence>
<dbReference type="InterPro" id="IPR000620">
    <property type="entry name" value="EamA_dom"/>
</dbReference>
<feature type="transmembrane region" description="Helical" evidence="5">
    <location>
        <begin position="252"/>
        <end position="271"/>
    </location>
</feature>
<evidence type="ECO:0000256" key="2">
    <source>
        <dbReference type="ARBA" id="ARBA00022692"/>
    </source>
</evidence>
<feature type="transmembrane region" description="Helical" evidence="5">
    <location>
        <begin position="90"/>
        <end position="106"/>
    </location>
</feature>
<dbReference type="SUPFAM" id="SSF103481">
    <property type="entry name" value="Multidrug resistance efflux transporter EmrE"/>
    <property type="match status" value="2"/>
</dbReference>
<evidence type="ECO:0000256" key="3">
    <source>
        <dbReference type="ARBA" id="ARBA00022989"/>
    </source>
</evidence>